<accession>A0A955L6L9</accession>
<reference evidence="1" key="1">
    <citation type="submission" date="2020-04" db="EMBL/GenBank/DDBJ databases">
        <authorList>
            <person name="Zhang T."/>
        </authorList>
    </citation>
    <scope>NUCLEOTIDE SEQUENCE</scope>
    <source>
        <strain evidence="1">HKST-UBA14</strain>
    </source>
</reference>
<name>A0A955L6L9_9BACT</name>
<dbReference type="AlphaFoldDB" id="A0A955L6L9"/>
<dbReference type="Proteomes" id="UP000783287">
    <property type="component" value="Unassembled WGS sequence"/>
</dbReference>
<organism evidence="1 2">
    <name type="scientific">Candidatus Dojkabacteria bacterium</name>
    <dbReference type="NCBI Taxonomy" id="2099670"/>
    <lineage>
        <taxon>Bacteria</taxon>
        <taxon>Candidatus Dojkabacteria</taxon>
    </lineage>
</organism>
<sequence length="377" mass="42821">MSEIRLHPQNIEVVDGELSPTHLQLVADHLNNEQTTGFVAIQPEILHPLNLTRGFKYYDTQTDRMINMNLGWMRAGEDFVRRPAQALFRDYLMTVGLYGIMGTMYYNPQTREIEVVDTQSPIGGLSWGEASDKMNNTRWANEVISPMPGIESPDPMAIVAVDGAYGFIYSTDKEVEMASQFAHLMHPQVLTQYSLHNLQVLEQLFDQDLLPIQPVGGNRGINFGNNALYYGDWSYAKSLSGLDNTRRDHALDIVIQAIIDPDTGQETYRAENGFNNTCGHLDHGEELVEVIADEQLMLTARQSAIWQSLNKVMMFDHQFICHYPKLLSAHHATMGVRSHKTALAESILASERGRQNWFHPQIQTFLFMSAYINRFAR</sequence>
<comment type="caution">
    <text evidence="1">The sequence shown here is derived from an EMBL/GenBank/DDBJ whole genome shotgun (WGS) entry which is preliminary data.</text>
</comment>
<protein>
    <submittedName>
        <fullName evidence="1">Uncharacterized protein</fullName>
    </submittedName>
</protein>
<proteinExistence type="predicted"/>
<evidence type="ECO:0000313" key="2">
    <source>
        <dbReference type="Proteomes" id="UP000783287"/>
    </source>
</evidence>
<evidence type="ECO:0000313" key="1">
    <source>
        <dbReference type="EMBL" id="MCA9383822.1"/>
    </source>
</evidence>
<gene>
    <name evidence="1" type="ORF">KC909_05670</name>
</gene>
<dbReference type="EMBL" id="JAGQLK010000145">
    <property type="protein sequence ID" value="MCA9383822.1"/>
    <property type="molecule type" value="Genomic_DNA"/>
</dbReference>
<reference evidence="1" key="2">
    <citation type="journal article" date="2021" name="Microbiome">
        <title>Successional dynamics and alternative stable states in a saline activated sludge microbial community over 9 years.</title>
        <authorList>
            <person name="Wang Y."/>
            <person name="Ye J."/>
            <person name="Ju F."/>
            <person name="Liu L."/>
            <person name="Boyd J.A."/>
            <person name="Deng Y."/>
            <person name="Parks D.H."/>
            <person name="Jiang X."/>
            <person name="Yin X."/>
            <person name="Woodcroft B.J."/>
            <person name="Tyson G.W."/>
            <person name="Hugenholtz P."/>
            <person name="Polz M.F."/>
            <person name="Zhang T."/>
        </authorList>
    </citation>
    <scope>NUCLEOTIDE SEQUENCE</scope>
    <source>
        <strain evidence="1">HKST-UBA14</strain>
    </source>
</reference>